<dbReference type="InterPro" id="IPR012332">
    <property type="entry name" value="Autotransporter_pectin_lyase_C"/>
</dbReference>
<dbReference type="InterPro" id="IPR011050">
    <property type="entry name" value="Pectin_lyase_fold/virulence"/>
</dbReference>
<reference evidence="4 5" key="1">
    <citation type="submission" date="2021-05" db="EMBL/GenBank/DDBJ databases">
        <title>Ecology and evolution of chlamydial symbionts of arthropods.</title>
        <authorList>
            <person name="Halter T."/>
            <person name="Sixt B.S."/>
            <person name="Toenshoff E.R."/>
            <person name="Koestlbacher S."/>
            <person name="Schulz F."/>
            <person name="Kostanjsek R."/>
            <person name="Collingro A."/>
            <person name="Hendrickx F."/>
            <person name="Horn M."/>
        </authorList>
    </citation>
    <scope>NUCLEOTIDE SEQUENCE [LARGE SCALE GENOMIC DNA]</scope>
    <source>
        <strain evidence="4 5">15C</strain>
    </source>
</reference>
<dbReference type="Pfam" id="PF12951">
    <property type="entry name" value="PATR"/>
    <property type="match status" value="4"/>
</dbReference>
<keyword evidence="5" id="KW-1185">Reference proteome</keyword>
<feature type="region of interest" description="Disordered" evidence="2">
    <location>
        <begin position="1"/>
        <end position="89"/>
    </location>
</feature>
<dbReference type="Proteomes" id="UP000822862">
    <property type="component" value="Chromosome"/>
</dbReference>
<evidence type="ECO:0000256" key="2">
    <source>
        <dbReference type="SAM" id="MobiDB-lite"/>
    </source>
</evidence>
<dbReference type="InterPro" id="IPR005546">
    <property type="entry name" value="Autotransporte_beta"/>
</dbReference>
<feature type="domain" description="Autotransporter" evidence="3">
    <location>
        <begin position="716"/>
        <end position="846"/>
    </location>
</feature>
<evidence type="ECO:0000313" key="5">
    <source>
        <dbReference type="Proteomes" id="UP000822862"/>
    </source>
</evidence>
<dbReference type="InterPro" id="IPR013425">
    <property type="entry name" value="Autotrns_rpt"/>
</dbReference>
<gene>
    <name evidence="4" type="ORF">RHAB15C_0000446</name>
</gene>
<dbReference type="PROSITE" id="PS51208">
    <property type="entry name" value="AUTOTRANSPORTER"/>
    <property type="match status" value="1"/>
</dbReference>
<dbReference type="NCBIfam" id="TIGR02601">
    <property type="entry name" value="autotrns_rpt"/>
    <property type="match status" value="3"/>
</dbReference>
<protein>
    <submittedName>
        <fullName evidence="4">Passenger-associated-transport-repeat</fullName>
    </submittedName>
</protein>
<dbReference type="SUPFAM" id="SSF103515">
    <property type="entry name" value="Autotransporter"/>
    <property type="match status" value="1"/>
</dbReference>
<dbReference type="SUPFAM" id="SSF51126">
    <property type="entry name" value="Pectin lyase-like"/>
    <property type="match status" value="3"/>
</dbReference>
<dbReference type="Gene3D" id="2.40.128.130">
    <property type="entry name" value="Autotransporter beta-domain"/>
    <property type="match status" value="1"/>
</dbReference>
<accession>A0ABX8YZ02</accession>
<dbReference type="Pfam" id="PF03797">
    <property type="entry name" value="Autotransporter"/>
    <property type="match status" value="1"/>
</dbReference>
<name>A0ABX8YZ02_9BACT</name>
<sequence length="846" mass="83462">MGGNGGIGGGGGGGATSIGGGQKGGDGGYGGGGGSPGGNGGFGGGGGGSGEKSNIGGGNGGFGGGGGGGSRVASGNPGGNGGFGGGGGGGSSAGTGGIGAGNGGTTGLVGGGGAGFGGAIFNRAGSVLVLGNTKTTGSALAGGEPGGGSAGQDFFGITNGADGDTTLIFNPISAQTMSFSGSIGDTSANTLPTGDNPRSGPGLLLTKNGAGLLILLGANTYSGGTNVTAGVLQGNTMSLQGNIANASTVIFDQPGTGTYAGVISGMGAVIKQNAGKVTLAGINTYSGGTTINEGTLALSGAGTLNSMGNVVINAGTFDISGITASSQTIGNLSGAGFINLGAKQLIAGASNSTTYAGVIQGTGGVTKQGSGIFTLTGANTYSGGTTINAGTLALSGAGALNSTGDVIINAGTFDISGITAPSQTIGDLSGAGMINLGAKELIEGSDNNTSYSGIIQGTNGSFTKQGGGMLMFTGMNTCTGNTNVNDGMFLVNGMIEGSVNVAANATLGGIGAVGNLVNAGFVSPGQSIETLTVNGNYTQLPNGQLVIEIAPNGATDLLDVTGAATLDGSLHIIPEVGVYPENTIYTFLTAASVTGVFSSNFSDIPIPYSVNYSPTSAFLIVSPFIITPVPNSDLSGNARTVADYLFCTSFDFNNQDLVNLAEALTALSPTAYPEALNTLTPVPFAAFALEELENNYNVASTFFGPQVGQNPPCCEGIEATTNIWLSPIGFIYTQDNQHETPGFNDHTYGFSAGIDGLVVDDLSIGVGIGYTHTHLSWNWGRGRANANSAYLGPYLKYNYKDFYLDFLVLGVGNFYDVSRKIQFPGYSRKADSHPTTWIFQRCSLWV</sequence>
<evidence type="ECO:0000256" key="1">
    <source>
        <dbReference type="ARBA" id="ARBA00022729"/>
    </source>
</evidence>
<dbReference type="Gene3D" id="2.160.20.20">
    <property type="match status" value="2"/>
</dbReference>
<proteinExistence type="predicted"/>
<dbReference type="EMBL" id="CP075585">
    <property type="protein sequence ID" value="QZA58570.1"/>
    <property type="molecule type" value="Genomic_DNA"/>
</dbReference>
<dbReference type="InterPro" id="IPR036709">
    <property type="entry name" value="Autotransporte_beta_dom_sf"/>
</dbReference>
<organism evidence="4 5">
    <name type="scientific">Candidatus Rhabdochlamydia porcellionis</name>
    <dbReference type="NCBI Taxonomy" id="225148"/>
    <lineage>
        <taxon>Bacteria</taxon>
        <taxon>Pseudomonadati</taxon>
        <taxon>Chlamydiota</taxon>
        <taxon>Chlamydiia</taxon>
        <taxon>Parachlamydiales</taxon>
        <taxon>Candidatus Rhabdochlamydiaceae</taxon>
        <taxon>Candidatus Rhabdochlamydia</taxon>
    </lineage>
</organism>
<evidence type="ECO:0000313" key="4">
    <source>
        <dbReference type="EMBL" id="QZA58570.1"/>
    </source>
</evidence>
<evidence type="ECO:0000259" key="3">
    <source>
        <dbReference type="PROSITE" id="PS51208"/>
    </source>
</evidence>
<keyword evidence="1" id="KW-0732">Signal</keyword>